<dbReference type="InterPro" id="IPR017871">
    <property type="entry name" value="ABC_transporter-like_CS"/>
</dbReference>
<gene>
    <name evidence="6" type="ORF">SAMN02745157_4582</name>
</gene>
<keyword evidence="4 6" id="KW-0067">ATP-binding</keyword>
<evidence type="ECO:0000259" key="5">
    <source>
        <dbReference type="PROSITE" id="PS50893"/>
    </source>
</evidence>
<dbReference type="Pfam" id="PF08402">
    <property type="entry name" value="TOBE_2"/>
    <property type="match status" value="1"/>
</dbReference>
<dbReference type="GO" id="GO:0016887">
    <property type="term" value="F:ATP hydrolysis activity"/>
    <property type="evidence" value="ECO:0007669"/>
    <property type="project" value="InterPro"/>
</dbReference>
<keyword evidence="7" id="KW-1185">Reference proteome</keyword>
<dbReference type="InterPro" id="IPR050093">
    <property type="entry name" value="ABC_SmlMolc_Importer"/>
</dbReference>
<dbReference type="PANTHER" id="PTHR42781">
    <property type="entry name" value="SPERMIDINE/PUTRESCINE IMPORT ATP-BINDING PROTEIN POTA"/>
    <property type="match status" value="1"/>
</dbReference>
<evidence type="ECO:0000313" key="7">
    <source>
        <dbReference type="Proteomes" id="UP000184485"/>
    </source>
</evidence>
<organism evidence="6 7">
    <name type="scientific">Kaistia soli DSM 19436</name>
    <dbReference type="NCBI Taxonomy" id="1122133"/>
    <lineage>
        <taxon>Bacteria</taxon>
        <taxon>Pseudomonadati</taxon>
        <taxon>Pseudomonadota</taxon>
        <taxon>Alphaproteobacteria</taxon>
        <taxon>Hyphomicrobiales</taxon>
        <taxon>Kaistiaceae</taxon>
        <taxon>Kaistia</taxon>
    </lineage>
</organism>
<evidence type="ECO:0000256" key="1">
    <source>
        <dbReference type="ARBA" id="ARBA00005417"/>
    </source>
</evidence>
<dbReference type="EMBL" id="FQUP01000006">
    <property type="protein sequence ID" value="SHG63810.1"/>
    <property type="molecule type" value="Genomic_DNA"/>
</dbReference>
<accession>A0A1M5LFT1</accession>
<feature type="domain" description="ABC transporter" evidence="5">
    <location>
        <begin position="10"/>
        <end position="240"/>
    </location>
</feature>
<dbReference type="SUPFAM" id="SSF50331">
    <property type="entry name" value="MOP-like"/>
    <property type="match status" value="1"/>
</dbReference>
<sequence>MLANSAPPAVALADVSKSYGGRSVVNDVTLEVRKGEFLAILGPSGSGKTTIMRLIGGFEAPDRGRIFIAGEDVTAVPAERRRVNTVFQSYALFPHLSVLDNVAYGPRMQGLGRAARRDKAMEMLALVRLDEAAGRRPHQLSGGMQQRVALARALANDPAVLLLDEPLGALDRKLRDEMQRELRRVQAELGATFIYVTHDQDEAFGMADRLAVMREGRFVQIGPPAEVYDRPANAWVSRFVGSANALPARVETPGARPALRSDLGPLETGFLAEGLVPGDAALVLVRPEATRFVPTGGPPGANRIAARLVDSVAIGPALRLRAVTDGGLAFESIEARPLGHAHGAALAPGDPVLVTFDADAARAYRDEMTA</sequence>
<dbReference type="OrthoDB" id="9802264at2"/>
<name>A0A1M5LFT1_9HYPH</name>
<dbReference type="InterPro" id="IPR027417">
    <property type="entry name" value="P-loop_NTPase"/>
</dbReference>
<dbReference type="Gene3D" id="3.40.50.300">
    <property type="entry name" value="P-loop containing nucleotide triphosphate hydrolases"/>
    <property type="match status" value="1"/>
</dbReference>
<dbReference type="SMART" id="SM00382">
    <property type="entry name" value="AAA"/>
    <property type="match status" value="1"/>
</dbReference>
<dbReference type="Proteomes" id="UP000184485">
    <property type="component" value="Unassembled WGS sequence"/>
</dbReference>
<dbReference type="PANTHER" id="PTHR42781:SF4">
    <property type="entry name" value="SPERMIDINE_PUTRESCINE IMPORT ATP-BINDING PROTEIN POTA"/>
    <property type="match status" value="1"/>
</dbReference>
<keyword evidence="3" id="KW-0547">Nucleotide-binding</keyword>
<keyword evidence="2" id="KW-0813">Transport</keyword>
<comment type="similarity">
    <text evidence="1">Belongs to the ABC transporter superfamily.</text>
</comment>
<dbReference type="STRING" id="1122133.SAMN02745157_4582"/>
<dbReference type="PROSITE" id="PS00211">
    <property type="entry name" value="ABC_TRANSPORTER_1"/>
    <property type="match status" value="1"/>
</dbReference>
<dbReference type="Pfam" id="PF00005">
    <property type="entry name" value="ABC_tran"/>
    <property type="match status" value="1"/>
</dbReference>
<dbReference type="SUPFAM" id="SSF52540">
    <property type="entry name" value="P-loop containing nucleoside triphosphate hydrolases"/>
    <property type="match status" value="1"/>
</dbReference>
<dbReference type="AlphaFoldDB" id="A0A1M5LFT1"/>
<dbReference type="GO" id="GO:0005524">
    <property type="term" value="F:ATP binding"/>
    <property type="evidence" value="ECO:0007669"/>
    <property type="project" value="UniProtKB-KW"/>
</dbReference>
<dbReference type="InterPro" id="IPR003439">
    <property type="entry name" value="ABC_transporter-like_ATP-bd"/>
</dbReference>
<dbReference type="GO" id="GO:0043190">
    <property type="term" value="C:ATP-binding cassette (ABC) transporter complex"/>
    <property type="evidence" value="ECO:0007669"/>
    <property type="project" value="InterPro"/>
</dbReference>
<dbReference type="InterPro" id="IPR003593">
    <property type="entry name" value="AAA+_ATPase"/>
</dbReference>
<dbReference type="InterPro" id="IPR008995">
    <property type="entry name" value="Mo/tungstate-bd_C_term_dom"/>
</dbReference>
<dbReference type="GO" id="GO:0015697">
    <property type="term" value="P:quaternary ammonium group transport"/>
    <property type="evidence" value="ECO:0007669"/>
    <property type="project" value="UniProtKB-ARBA"/>
</dbReference>
<proteinExistence type="inferred from homology"/>
<dbReference type="GO" id="GO:0022857">
    <property type="term" value="F:transmembrane transporter activity"/>
    <property type="evidence" value="ECO:0007669"/>
    <property type="project" value="InterPro"/>
</dbReference>
<dbReference type="Gene3D" id="2.40.50.100">
    <property type="match status" value="1"/>
</dbReference>
<protein>
    <submittedName>
        <fullName evidence="6">Spermidine/putrescine transport system ATP-binding protein</fullName>
    </submittedName>
</protein>
<evidence type="ECO:0000256" key="2">
    <source>
        <dbReference type="ARBA" id="ARBA00022448"/>
    </source>
</evidence>
<dbReference type="RefSeq" id="WP_073057928.1">
    <property type="nucleotide sequence ID" value="NZ_FQUP01000006.1"/>
</dbReference>
<evidence type="ECO:0000313" key="6">
    <source>
        <dbReference type="EMBL" id="SHG63810.1"/>
    </source>
</evidence>
<dbReference type="InterPro" id="IPR013611">
    <property type="entry name" value="Transp-assoc_OB_typ2"/>
</dbReference>
<dbReference type="PROSITE" id="PS50893">
    <property type="entry name" value="ABC_TRANSPORTER_2"/>
    <property type="match status" value="1"/>
</dbReference>
<evidence type="ECO:0000256" key="3">
    <source>
        <dbReference type="ARBA" id="ARBA00022741"/>
    </source>
</evidence>
<evidence type="ECO:0000256" key="4">
    <source>
        <dbReference type="ARBA" id="ARBA00022840"/>
    </source>
</evidence>
<reference evidence="6 7" key="1">
    <citation type="submission" date="2016-11" db="EMBL/GenBank/DDBJ databases">
        <authorList>
            <person name="Jaros S."/>
            <person name="Januszkiewicz K."/>
            <person name="Wedrychowicz H."/>
        </authorList>
    </citation>
    <scope>NUCLEOTIDE SEQUENCE [LARGE SCALE GENOMIC DNA]</scope>
    <source>
        <strain evidence="6 7">DSM 19436</strain>
    </source>
</reference>
<dbReference type="FunFam" id="3.40.50.300:FF:000425">
    <property type="entry name" value="Probable ABC transporter, ATP-binding subunit"/>
    <property type="match status" value="1"/>
</dbReference>